<gene>
    <name evidence="1" type="ORF">DAPPUDRAFT_333423</name>
</gene>
<dbReference type="PhylomeDB" id="E9HSS3"/>
<dbReference type="Proteomes" id="UP000000305">
    <property type="component" value="Unassembled WGS sequence"/>
</dbReference>
<dbReference type="Gene3D" id="3.60.10.10">
    <property type="entry name" value="Endonuclease/exonuclease/phosphatase"/>
    <property type="match status" value="1"/>
</dbReference>
<proteinExistence type="predicted"/>
<evidence type="ECO:0000313" key="1">
    <source>
        <dbReference type="EMBL" id="EFX65213.1"/>
    </source>
</evidence>
<keyword evidence="2" id="KW-1185">Reference proteome</keyword>
<dbReference type="InParanoid" id="E9HSS3"/>
<dbReference type="InterPro" id="IPR036691">
    <property type="entry name" value="Endo/exonu/phosph_ase_sf"/>
</dbReference>
<dbReference type="KEGG" id="dpx:DAPPUDRAFT_333423"/>
<evidence type="ECO:0000313" key="2">
    <source>
        <dbReference type="Proteomes" id="UP000000305"/>
    </source>
</evidence>
<dbReference type="HOGENOM" id="CLU_817005_0_0_1"/>
<name>E9HSS3_DAPPU</name>
<dbReference type="EMBL" id="GL732756">
    <property type="protein sequence ID" value="EFX65213.1"/>
    <property type="molecule type" value="Genomic_DNA"/>
</dbReference>
<sequence length="340" mass="39227">MIAGLELVDILKKLKNNEPGHTFHHHAGSSRLDRIYASQMFADNFKCICLKPVLISDHQSIQSNFKCNLDLSRGARSSAFLWKLNTLILSEEVFQNQITQFILQSSWHPLREKNVANWWESVLKPGIKRISIAYCRQRARMIRETRSFYQTCFHEISQIDPFDWVASQELMKYSKSWEESTLRGFGIRCRCFDGPDTEEANIFHVNRAKDNFGKCSFEKIIAPDGRVLTSKEYVSREMISHFTSIFKNQPSSVMLAGTEFLGGVRDCCKPAPNLTAPISILEIKSAHLETKKNKSRGIDGIPYKFYLTFGTRLPLISWICLTIIWKGIPLHHHRDKRLLD</sequence>
<dbReference type="OrthoDB" id="6365292at2759"/>
<protein>
    <submittedName>
        <fullName evidence="1">Uncharacterized protein</fullName>
    </submittedName>
</protein>
<dbReference type="SUPFAM" id="SSF56219">
    <property type="entry name" value="DNase I-like"/>
    <property type="match status" value="1"/>
</dbReference>
<accession>E9HSS3</accession>
<dbReference type="AlphaFoldDB" id="E9HSS3"/>
<reference evidence="1 2" key="1">
    <citation type="journal article" date="2011" name="Science">
        <title>The ecoresponsive genome of Daphnia pulex.</title>
        <authorList>
            <person name="Colbourne J.K."/>
            <person name="Pfrender M.E."/>
            <person name="Gilbert D."/>
            <person name="Thomas W.K."/>
            <person name="Tucker A."/>
            <person name="Oakley T.H."/>
            <person name="Tokishita S."/>
            <person name="Aerts A."/>
            <person name="Arnold G.J."/>
            <person name="Basu M.K."/>
            <person name="Bauer D.J."/>
            <person name="Caceres C.E."/>
            <person name="Carmel L."/>
            <person name="Casola C."/>
            <person name="Choi J.H."/>
            <person name="Detter J.C."/>
            <person name="Dong Q."/>
            <person name="Dusheyko S."/>
            <person name="Eads B.D."/>
            <person name="Frohlich T."/>
            <person name="Geiler-Samerotte K.A."/>
            <person name="Gerlach D."/>
            <person name="Hatcher P."/>
            <person name="Jogdeo S."/>
            <person name="Krijgsveld J."/>
            <person name="Kriventseva E.V."/>
            <person name="Kultz D."/>
            <person name="Laforsch C."/>
            <person name="Lindquist E."/>
            <person name="Lopez J."/>
            <person name="Manak J.R."/>
            <person name="Muller J."/>
            <person name="Pangilinan J."/>
            <person name="Patwardhan R.P."/>
            <person name="Pitluck S."/>
            <person name="Pritham E.J."/>
            <person name="Rechtsteiner A."/>
            <person name="Rho M."/>
            <person name="Rogozin I.B."/>
            <person name="Sakarya O."/>
            <person name="Salamov A."/>
            <person name="Schaack S."/>
            <person name="Shapiro H."/>
            <person name="Shiga Y."/>
            <person name="Skalitzky C."/>
            <person name="Smith Z."/>
            <person name="Souvorov A."/>
            <person name="Sung W."/>
            <person name="Tang Z."/>
            <person name="Tsuchiya D."/>
            <person name="Tu H."/>
            <person name="Vos H."/>
            <person name="Wang M."/>
            <person name="Wolf Y.I."/>
            <person name="Yamagata H."/>
            <person name="Yamada T."/>
            <person name="Ye Y."/>
            <person name="Shaw J.R."/>
            <person name="Andrews J."/>
            <person name="Crease T.J."/>
            <person name="Tang H."/>
            <person name="Lucas S.M."/>
            <person name="Robertson H.M."/>
            <person name="Bork P."/>
            <person name="Koonin E.V."/>
            <person name="Zdobnov E.M."/>
            <person name="Grigoriev I.V."/>
            <person name="Lynch M."/>
            <person name="Boore J.L."/>
        </authorList>
    </citation>
    <scope>NUCLEOTIDE SEQUENCE [LARGE SCALE GENOMIC DNA]</scope>
</reference>
<organism evidence="1 2">
    <name type="scientific">Daphnia pulex</name>
    <name type="common">Water flea</name>
    <dbReference type="NCBI Taxonomy" id="6669"/>
    <lineage>
        <taxon>Eukaryota</taxon>
        <taxon>Metazoa</taxon>
        <taxon>Ecdysozoa</taxon>
        <taxon>Arthropoda</taxon>
        <taxon>Crustacea</taxon>
        <taxon>Branchiopoda</taxon>
        <taxon>Diplostraca</taxon>
        <taxon>Cladocera</taxon>
        <taxon>Anomopoda</taxon>
        <taxon>Daphniidae</taxon>
        <taxon>Daphnia</taxon>
    </lineage>
</organism>